<dbReference type="InterPro" id="IPR008621">
    <property type="entry name" value="Cbb3-typ_cyt_oxidase_comp"/>
</dbReference>
<comment type="caution">
    <text evidence="2">The sequence shown here is derived from an EMBL/GenBank/DDBJ whole genome shotgun (WGS) entry which is preliminary data.</text>
</comment>
<evidence type="ECO:0000313" key="2">
    <source>
        <dbReference type="EMBL" id="RMX08785.1"/>
    </source>
</evidence>
<dbReference type="RefSeq" id="WP_122226967.1">
    <property type="nucleotide sequence ID" value="NZ_RDQO01000001.1"/>
</dbReference>
<keyword evidence="1" id="KW-1133">Transmembrane helix</keyword>
<keyword evidence="1" id="KW-0472">Membrane</keyword>
<dbReference type="Proteomes" id="UP000278006">
    <property type="component" value="Unassembled WGS sequence"/>
</dbReference>
<organism evidence="2 3">
    <name type="scientific">Corticibacter populi</name>
    <dbReference type="NCBI Taxonomy" id="1550736"/>
    <lineage>
        <taxon>Bacteria</taxon>
        <taxon>Pseudomonadati</taxon>
        <taxon>Pseudomonadota</taxon>
        <taxon>Betaproteobacteria</taxon>
        <taxon>Burkholderiales</taxon>
        <taxon>Comamonadaceae</taxon>
        <taxon>Corticibacter</taxon>
    </lineage>
</organism>
<feature type="transmembrane region" description="Helical" evidence="1">
    <location>
        <begin position="6"/>
        <end position="28"/>
    </location>
</feature>
<evidence type="ECO:0000313" key="3">
    <source>
        <dbReference type="Proteomes" id="UP000278006"/>
    </source>
</evidence>
<keyword evidence="3" id="KW-1185">Reference proteome</keyword>
<evidence type="ECO:0000256" key="1">
    <source>
        <dbReference type="SAM" id="Phobius"/>
    </source>
</evidence>
<accession>A0A3M6R0Q3</accession>
<dbReference type="AlphaFoldDB" id="A0A3M6R0Q3"/>
<proteinExistence type="predicted"/>
<dbReference type="Pfam" id="PF05545">
    <property type="entry name" value="FixQ"/>
    <property type="match status" value="1"/>
</dbReference>
<keyword evidence="1" id="KW-0812">Transmembrane</keyword>
<protein>
    <submittedName>
        <fullName evidence="2">Cbb3-type cytochrome c oxidase subunit 3</fullName>
    </submittedName>
</protein>
<dbReference type="EMBL" id="RDQO01000001">
    <property type="protein sequence ID" value="RMX08785.1"/>
    <property type="molecule type" value="Genomic_DNA"/>
</dbReference>
<gene>
    <name evidence="2" type="ORF">D8I35_07020</name>
</gene>
<sequence>MSNLITDLRVIATLLSFAVFIGIVIWTYSRKNEGRFDEAAHLPFEEDSQP</sequence>
<dbReference type="CDD" id="cd01324">
    <property type="entry name" value="cbb3_Oxidase_CcoQ"/>
    <property type="match status" value="1"/>
</dbReference>
<name>A0A3M6R0Q3_9BURK</name>
<dbReference type="OrthoDB" id="8604580at2"/>
<reference evidence="2 3" key="1">
    <citation type="submission" date="2018-10" db="EMBL/GenBank/DDBJ databases">
        <title>Draft genome of Cortibacter populi DSM10536.</title>
        <authorList>
            <person name="Bernier A.-M."/>
            <person name="Bernard K."/>
        </authorList>
    </citation>
    <scope>NUCLEOTIDE SEQUENCE [LARGE SCALE GENOMIC DNA]</scope>
    <source>
        <strain evidence="2 3">DSM 105136</strain>
    </source>
</reference>